<dbReference type="InterPro" id="IPR056599">
    <property type="entry name" value="AAA_lid_fung"/>
</dbReference>
<dbReference type="InterPro" id="IPR003593">
    <property type="entry name" value="AAA+_ATPase"/>
</dbReference>
<organism evidence="3 4">
    <name type="scientific">Parachaetomium inaequale</name>
    <dbReference type="NCBI Taxonomy" id="2588326"/>
    <lineage>
        <taxon>Eukaryota</taxon>
        <taxon>Fungi</taxon>
        <taxon>Dikarya</taxon>
        <taxon>Ascomycota</taxon>
        <taxon>Pezizomycotina</taxon>
        <taxon>Sordariomycetes</taxon>
        <taxon>Sordariomycetidae</taxon>
        <taxon>Sordariales</taxon>
        <taxon>Chaetomiaceae</taxon>
        <taxon>Parachaetomium</taxon>
    </lineage>
</organism>
<dbReference type="Pfam" id="PF23232">
    <property type="entry name" value="AAA_lid_13"/>
    <property type="match status" value="1"/>
</dbReference>
<dbReference type="AlphaFoldDB" id="A0AAN6PCS4"/>
<dbReference type="EMBL" id="MU854425">
    <property type="protein sequence ID" value="KAK4038574.1"/>
    <property type="molecule type" value="Genomic_DNA"/>
</dbReference>
<keyword evidence="4" id="KW-1185">Reference proteome</keyword>
<name>A0AAN6PCS4_9PEZI</name>
<evidence type="ECO:0000259" key="2">
    <source>
        <dbReference type="SMART" id="SM00382"/>
    </source>
</evidence>
<dbReference type="SUPFAM" id="SSF52540">
    <property type="entry name" value="P-loop containing nucleoside triphosphate hydrolases"/>
    <property type="match status" value="1"/>
</dbReference>
<feature type="compositionally biased region" description="Acidic residues" evidence="1">
    <location>
        <begin position="23"/>
        <end position="33"/>
    </location>
</feature>
<dbReference type="GO" id="GO:0016887">
    <property type="term" value="F:ATP hydrolysis activity"/>
    <property type="evidence" value="ECO:0007669"/>
    <property type="project" value="InterPro"/>
</dbReference>
<gene>
    <name evidence="3" type="ORF">C8A01DRAFT_47839</name>
</gene>
<evidence type="ECO:0000313" key="4">
    <source>
        <dbReference type="Proteomes" id="UP001303115"/>
    </source>
</evidence>
<dbReference type="GO" id="GO:0005524">
    <property type="term" value="F:ATP binding"/>
    <property type="evidence" value="ECO:0007669"/>
    <property type="project" value="InterPro"/>
</dbReference>
<dbReference type="SMART" id="SM00382">
    <property type="entry name" value="AAA"/>
    <property type="match status" value="1"/>
</dbReference>
<proteinExistence type="predicted"/>
<feature type="compositionally biased region" description="Basic and acidic residues" evidence="1">
    <location>
        <begin position="849"/>
        <end position="871"/>
    </location>
</feature>
<evidence type="ECO:0000313" key="3">
    <source>
        <dbReference type="EMBL" id="KAK4038574.1"/>
    </source>
</evidence>
<dbReference type="Gene3D" id="3.40.50.300">
    <property type="entry name" value="P-loop containing nucleotide triphosphate hydrolases"/>
    <property type="match status" value="1"/>
</dbReference>
<feature type="region of interest" description="Disordered" evidence="1">
    <location>
        <begin position="945"/>
        <end position="1019"/>
    </location>
</feature>
<dbReference type="InterPro" id="IPR027417">
    <property type="entry name" value="P-loop_NTPase"/>
</dbReference>
<reference evidence="4" key="1">
    <citation type="journal article" date="2023" name="Mol. Phylogenet. Evol.">
        <title>Genome-scale phylogeny and comparative genomics of the fungal order Sordariales.</title>
        <authorList>
            <person name="Hensen N."/>
            <person name="Bonometti L."/>
            <person name="Westerberg I."/>
            <person name="Brannstrom I.O."/>
            <person name="Guillou S."/>
            <person name="Cros-Aarteil S."/>
            <person name="Calhoun S."/>
            <person name="Haridas S."/>
            <person name="Kuo A."/>
            <person name="Mondo S."/>
            <person name="Pangilinan J."/>
            <person name="Riley R."/>
            <person name="LaButti K."/>
            <person name="Andreopoulos B."/>
            <person name="Lipzen A."/>
            <person name="Chen C."/>
            <person name="Yan M."/>
            <person name="Daum C."/>
            <person name="Ng V."/>
            <person name="Clum A."/>
            <person name="Steindorff A."/>
            <person name="Ohm R.A."/>
            <person name="Martin F."/>
            <person name="Silar P."/>
            <person name="Natvig D.O."/>
            <person name="Lalanne C."/>
            <person name="Gautier V."/>
            <person name="Ament-Velasquez S.L."/>
            <person name="Kruys A."/>
            <person name="Hutchinson M.I."/>
            <person name="Powell A.J."/>
            <person name="Barry K."/>
            <person name="Miller A.N."/>
            <person name="Grigoriev I.V."/>
            <person name="Debuchy R."/>
            <person name="Gladieux P."/>
            <person name="Hiltunen Thoren M."/>
            <person name="Johannesson H."/>
        </authorList>
    </citation>
    <scope>NUCLEOTIDE SEQUENCE [LARGE SCALE GENOMIC DNA]</scope>
    <source>
        <strain evidence="4">CBS 284.82</strain>
    </source>
</reference>
<evidence type="ECO:0000256" key="1">
    <source>
        <dbReference type="SAM" id="MobiDB-lite"/>
    </source>
</evidence>
<comment type="caution">
    <text evidence="3">The sequence shown here is derived from an EMBL/GenBank/DDBJ whole genome shotgun (WGS) entry which is preliminary data.</text>
</comment>
<feature type="domain" description="AAA+ ATPase" evidence="2">
    <location>
        <begin position="602"/>
        <end position="729"/>
    </location>
</feature>
<dbReference type="Pfam" id="PF22942">
    <property type="entry name" value="DUF7025"/>
    <property type="match status" value="1"/>
</dbReference>
<dbReference type="InterPro" id="IPR054289">
    <property type="entry name" value="DUF7025"/>
</dbReference>
<sequence>MSPPAIEASAVDEAAPPTPGVFEYEDSELESEISEPGTEPRQIEQLPPLQSPPLLSPLQAQGEPSGEGRPEVAPSLQPPPDVPIIAQARRCTFEQFVNRFSPEEAGYAIEYLEAGTELGLEMAKEVARRRLGKVKGYEGQNAIEYKSRRFDGGLSSGTWLQAVRIQSQTVLKTLAEVTGYNWGTEPHTFMRPFGYLIHIHPQIKDKLKALEAAAAEREDTDDRDAVEHLQCYVSFVEEHLMPLVDQFADANHSNPKRIRYEDLWYLFKPGDLIYMPRSTIEKLLRQRGNKEVLPENAIYQTIWRLVIFWPHEGDLELPMLGSSSSDWEAKAKLYFVDYDGSAYRPVSLNVTMDHFDGEKDIRTLDVFPIRFMSDSETMIEKSREWGEKFTQCIEQRHVSYKAWTLLNEPLGWRYGLSNNGRPATSPEFIDGDVIIDFQEAFNAYPPWKYSYGLALATLFSDVLTTRDKFPILLWSDATRSKLLSEWINVTVSDDDIDFLEAKDFERKHPYGQNGIDKPPPDDLVLLPRRLLGYGLRERKFLFLDVDKVKVRPEEESDPFDFLEIDPANKHIIHCLLTDHFNTKQARKKGEIASQDPIPGKGHNLVFLLHGPPGVGKTATVEAVAQKYRKPLFAITSGDLGSTPDAVESSLNEIFHLANVWDCVLLLDEADVFLEEREKNDLKRNAVVSVFLRVMEYYNGVLFLTTNRPGQLDEAIKSRVHSALLYQNLSREQTSSIFRMNIKRLEYIEMQRGKVLPDSSQPYLQADKTGILAFADKHWQQHEYDELGRWNGRQIRNAFISAAALARGDVDNSVSDGRPSVMVLTERHFQGVANSITAFDKYMARARGALDSERARTRSDRPAPDEDSESARNRRPSRNAGLARPSMSNVGAAPQTPTPSRHYAHAPLSPSPQYYVQPAPPQPPLPATGQQPYGGGYAYPVQAYGGGGSVPVTVWPPPVQQAGVQGPPPTMHSPPHAQQYPAVVRQSSSDGGMAGREGAPQPMPPRTPDGSGQQPGPHRE</sequence>
<protein>
    <recommendedName>
        <fullName evidence="2">AAA+ ATPase domain-containing protein</fullName>
    </recommendedName>
</protein>
<dbReference type="Pfam" id="PF00004">
    <property type="entry name" value="AAA"/>
    <property type="match status" value="1"/>
</dbReference>
<feature type="region of interest" description="Disordered" evidence="1">
    <location>
        <begin position="1"/>
        <end position="81"/>
    </location>
</feature>
<accession>A0AAN6PCS4</accession>
<feature type="region of interest" description="Disordered" evidence="1">
    <location>
        <begin position="849"/>
        <end position="930"/>
    </location>
</feature>
<dbReference type="PANTHER" id="PTHR46411">
    <property type="entry name" value="FAMILY ATPASE, PUTATIVE-RELATED"/>
    <property type="match status" value="1"/>
</dbReference>
<dbReference type="Proteomes" id="UP001303115">
    <property type="component" value="Unassembled WGS sequence"/>
</dbReference>
<dbReference type="InterPro" id="IPR003959">
    <property type="entry name" value="ATPase_AAA_core"/>
</dbReference>
<dbReference type="CDD" id="cd19481">
    <property type="entry name" value="RecA-like_protease"/>
    <property type="match status" value="1"/>
</dbReference>
<dbReference type="PANTHER" id="PTHR46411:SF3">
    <property type="entry name" value="AAA+ ATPASE DOMAIN-CONTAINING PROTEIN"/>
    <property type="match status" value="1"/>
</dbReference>